<evidence type="ECO:0000313" key="2">
    <source>
        <dbReference type="EMBL" id="AOW45501.1"/>
    </source>
</evidence>
<accession>A0A1D8QT45</accession>
<dbReference type="Proteomes" id="UP000175973">
    <property type="component" value="Chromosome"/>
</dbReference>
<protein>
    <submittedName>
        <fullName evidence="2">Uncharacterized protein</fullName>
    </submittedName>
</protein>
<keyword evidence="1" id="KW-0732">Signal</keyword>
<sequence>MHKHAFSSFLTALFLVWSSLSTHAHAESASTPTITGQWITEDGKGVFDAEISQKGCTSG</sequence>
<evidence type="ECO:0000313" key="3">
    <source>
        <dbReference type="Proteomes" id="UP000175973"/>
    </source>
</evidence>
<dbReference type="EMBL" id="CP015164">
    <property type="protein sequence ID" value="AOW45501.1"/>
    <property type="molecule type" value="Genomic_DNA"/>
</dbReference>
<dbReference type="RefSeq" id="WP_070322641.1">
    <property type="nucleotide sequence ID" value="NZ_CP015164.1"/>
</dbReference>
<feature type="signal peptide" evidence="1">
    <location>
        <begin position="1"/>
        <end position="26"/>
    </location>
</feature>
<reference evidence="3" key="1">
    <citation type="submission" date="2016-04" db="EMBL/GenBank/DDBJ databases">
        <authorList>
            <person name="Jeon C.O."/>
            <person name="Cho G.Y."/>
            <person name="Jeong H.I."/>
            <person name="Kim K.H."/>
        </authorList>
    </citation>
    <scope>NUCLEOTIDE SEQUENCE [LARGE SCALE GENOMIC DNA]</scope>
    <source>
        <strain evidence="3">LMG 1590</strain>
    </source>
</reference>
<organism evidence="2 3">
    <name type="scientific">Acetobacter ascendens</name>
    <dbReference type="NCBI Taxonomy" id="481146"/>
    <lineage>
        <taxon>Bacteria</taxon>
        <taxon>Pseudomonadati</taxon>
        <taxon>Pseudomonadota</taxon>
        <taxon>Alphaproteobacteria</taxon>
        <taxon>Acetobacterales</taxon>
        <taxon>Acetobacteraceae</taxon>
        <taxon>Acetobacter</taxon>
    </lineage>
</organism>
<name>A0A1D8QT45_9PROT</name>
<keyword evidence="3" id="KW-1185">Reference proteome</keyword>
<dbReference type="AlphaFoldDB" id="A0A1D8QT45"/>
<evidence type="ECO:0000256" key="1">
    <source>
        <dbReference type="SAM" id="SignalP"/>
    </source>
</evidence>
<feature type="chain" id="PRO_5009111392" evidence="1">
    <location>
        <begin position="27"/>
        <end position="59"/>
    </location>
</feature>
<gene>
    <name evidence="2" type="ORF">A4S02_00585</name>
</gene>
<dbReference type="KEGG" id="aasc:A4S02_00585"/>
<proteinExistence type="predicted"/>